<dbReference type="Proteomes" id="UP001230649">
    <property type="component" value="Unassembled WGS sequence"/>
</dbReference>
<evidence type="ECO:0000313" key="2">
    <source>
        <dbReference type="Proteomes" id="UP001230649"/>
    </source>
</evidence>
<sequence length="233" mass="25496">MDSDELRVLDLTTLGSQSITSRATAQESSVAFTGDSRDPPEVDGVATEGVYCTQVSQESQNSLSANPVPRISVKVFPTRGGFRRRYLRRVPKEIVERVAEENVNEEYSDWDNVNTVSVMERISAAISDAFGWVAHDIEKVKGNLSNEFKLVFAVGKVVGLLIWLGINLSHTECPRPGFTYLVKGIQAGLNCAGHLPRPGLMLINIEAMRLSASVSHGLGTLFRYGKEAVAPEM</sequence>
<comment type="caution">
    <text evidence="1">The sequence shown here is derived from an EMBL/GenBank/DDBJ whole genome shotgun (WGS) entry which is preliminary data.</text>
</comment>
<keyword evidence="2" id="KW-1185">Reference proteome</keyword>
<dbReference type="EMBL" id="JASBWS010000018">
    <property type="protein sequence ID" value="KAJ9111590.1"/>
    <property type="molecule type" value="Genomic_DNA"/>
</dbReference>
<proteinExistence type="predicted"/>
<reference evidence="1" key="1">
    <citation type="submission" date="2023-04" db="EMBL/GenBank/DDBJ databases">
        <title>Draft Genome sequencing of Naganishia species isolated from polar environments using Oxford Nanopore Technology.</title>
        <authorList>
            <person name="Leo P."/>
            <person name="Venkateswaran K."/>
        </authorList>
    </citation>
    <scope>NUCLEOTIDE SEQUENCE</scope>
    <source>
        <strain evidence="1">MNA-CCFEE 5262</strain>
    </source>
</reference>
<name>A0ACC2WJS6_9TREE</name>
<organism evidence="1 2">
    <name type="scientific">Naganishia adeliensis</name>
    <dbReference type="NCBI Taxonomy" id="92952"/>
    <lineage>
        <taxon>Eukaryota</taxon>
        <taxon>Fungi</taxon>
        <taxon>Dikarya</taxon>
        <taxon>Basidiomycota</taxon>
        <taxon>Agaricomycotina</taxon>
        <taxon>Tremellomycetes</taxon>
        <taxon>Filobasidiales</taxon>
        <taxon>Filobasidiaceae</taxon>
        <taxon>Naganishia</taxon>
    </lineage>
</organism>
<gene>
    <name evidence="1" type="ORF">QFC20_002565</name>
</gene>
<protein>
    <submittedName>
        <fullName evidence="1">Uncharacterized protein</fullName>
    </submittedName>
</protein>
<accession>A0ACC2WJS6</accession>
<evidence type="ECO:0000313" key="1">
    <source>
        <dbReference type="EMBL" id="KAJ9111590.1"/>
    </source>
</evidence>